<proteinExistence type="inferred from homology"/>
<dbReference type="AlphaFoldDB" id="A0A2V1D179"/>
<evidence type="ECO:0000256" key="2">
    <source>
        <dbReference type="ARBA" id="ARBA00022801"/>
    </source>
</evidence>
<dbReference type="SUPFAM" id="SSF52972">
    <property type="entry name" value="ITPase-like"/>
    <property type="match status" value="1"/>
</dbReference>
<dbReference type="InterPro" id="IPR029001">
    <property type="entry name" value="ITPase-like_fam"/>
</dbReference>
<feature type="region of interest" description="Disordered" evidence="3">
    <location>
        <begin position="1"/>
        <end position="48"/>
    </location>
</feature>
<dbReference type="CDD" id="cd00555">
    <property type="entry name" value="Maf"/>
    <property type="match status" value="1"/>
</dbReference>
<protein>
    <submittedName>
        <fullName evidence="4">Maf-domain-containing protein</fullName>
    </submittedName>
</protein>
<dbReference type="Gene3D" id="3.90.950.10">
    <property type="match status" value="1"/>
</dbReference>
<dbReference type="PANTHER" id="PTHR43213">
    <property type="entry name" value="BIFUNCTIONAL DTTP/UTP PYROPHOSPHATASE/METHYLTRANSFERASE PROTEIN-RELATED"/>
    <property type="match status" value="1"/>
</dbReference>
<name>A0A2V1D179_9PLEO</name>
<accession>A0A2V1D179</accession>
<feature type="region of interest" description="Disordered" evidence="3">
    <location>
        <begin position="256"/>
        <end position="277"/>
    </location>
</feature>
<gene>
    <name evidence="4" type="ORF">DM02DRAFT_316425</name>
</gene>
<dbReference type="PANTHER" id="PTHR43213:SF5">
    <property type="entry name" value="BIFUNCTIONAL DTTP_UTP PYROPHOSPHATASE_METHYLTRANSFERASE PROTEIN-RELATED"/>
    <property type="match status" value="1"/>
</dbReference>
<comment type="cofactor">
    <cofactor evidence="1">
        <name>a divalent metal cation</name>
        <dbReference type="ChEBI" id="CHEBI:60240"/>
    </cofactor>
</comment>
<dbReference type="Proteomes" id="UP000244855">
    <property type="component" value="Unassembled WGS sequence"/>
</dbReference>
<dbReference type="EMBL" id="KZ805788">
    <property type="protein sequence ID" value="PVH91751.1"/>
    <property type="molecule type" value="Genomic_DNA"/>
</dbReference>
<evidence type="ECO:0000313" key="5">
    <source>
        <dbReference type="Proteomes" id="UP000244855"/>
    </source>
</evidence>
<dbReference type="Pfam" id="PF02545">
    <property type="entry name" value="Maf"/>
    <property type="match status" value="1"/>
</dbReference>
<organism evidence="4 5">
    <name type="scientific">Periconia macrospinosa</name>
    <dbReference type="NCBI Taxonomy" id="97972"/>
    <lineage>
        <taxon>Eukaryota</taxon>
        <taxon>Fungi</taxon>
        <taxon>Dikarya</taxon>
        <taxon>Ascomycota</taxon>
        <taxon>Pezizomycotina</taxon>
        <taxon>Dothideomycetes</taxon>
        <taxon>Pleosporomycetidae</taxon>
        <taxon>Pleosporales</taxon>
        <taxon>Massarineae</taxon>
        <taxon>Periconiaceae</taxon>
        <taxon>Periconia</taxon>
    </lineage>
</organism>
<dbReference type="OrthoDB" id="10267058at2759"/>
<dbReference type="GO" id="GO:0047429">
    <property type="term" value="F:nucleoside triphosphate diphosphatase activity"/>
    <property type="evidence" value="ECO:0007669"/>
    <property type="project" value="InterPro"/>
</dbReference>
<keyword evidence="5" id="KW-1185">Reference proteome</keyword>
<reference evidence="4 5" key="1">
    <citation type="journal article" date="2018" name="Sci. Rep.">
        <title>Comparative genomics provides insights into the lifestyle and reveals functional heterogeneity of dark septate endophytic fungi.</title>
        <authorList>
            <person name="Knapp D.G."/>
            <person name="Nemeth J.B."/>
            <person name="Barry K."/>
            <person name="Hainaut M."/>
            <person name="Henrissat B."/>
            <person name="Johnson J."/>
            <person name="Kuo A."/>
            <person name="Lim J.H.P."/>
            <person name="Lipzen A."/>
            <person name="Nolan M."/>
            <person name="Ohm R.A."/>
            <person name="Tamas L."/>
            <person name="Grigoriev I.V."/>
            <person name="Spatafora J.W."/>
            <person name="Nagy L.G."/>
            <person name="Kovacs G.M."/>
        </authorList>
    </citation>
    <scope>NUCLEOTIDE SEQUENCE [LARGE SCALE GENOMIC DNA]</scope>
    <source>
        <strain evidence="4 5">DSE2036</strain>
    </source>
</reference>
<sequence length="277" mass="30579">MAGQSHPSDPPPSYDQVRHIPPPASAENANMPSPRRGPPPQQPLDVPALNELRGKRVVLASASPRRKYLLGLLGLTNVEVIPSNFAENLPKTMDPHEYVHKTASEKAMDVYMREVDNGDLGIVIAADTVIISRDGQIMEKPRNPQHHLEMLKRLRDDGSHQVATAVVAMRPLVNPVEPGYRLETRVESTTVKFDSKLTDERIAAYVRTRDGNDKAGGYGLQSAGSILIERIEGSHDNVIGLPLRVTLELIELCMEPEEDVDDDDDDEDMDNVFSGVL</sequence>
<keyword evidence="2" id="KW-0378">Hydrolase</keyword>
<dbReference type="NCBIfam" id="TIGR00172">
    <property type="entry name" value="maf"/>
    <property type="match status" value="1"/>
</dbReference>
<dbReference type="STRING" id="97972.A0A2V1D179"/>
<evidence type="ECO:0000313" key="4">
    <source>
        <dbReference type="EMBL" id="PVH91751.1"/>
    </source>
</evidence>
<feature type="compositionally biased region" description="Acidic residues" evidence="3">
    <location>
        <begin position="256"/>
        <end position="270"/>
    </location>
</feature>
<evidence type="ECO:0000256" key="1">
    <source>
        <dbReference type="ARBA" id="ARBA00001968"/>
    </source>
</evidence>
<dbReference type="InterPro" id="IPR003697">
    <property type="entry name" value="Maf-like"/>
</dbReference>
<evidence type="ECO:0000256" key="3">
    <source>
        <dbReference type="SAM" id="MobiDB-lite"/>
    </source>
</evidence>
<dbReference type="HAMAP" id="MF_00528">
    <property type="entry name" value="Maf"/>
    <property type="match status" value="1"/>
</dbReference>